<name>A0AAW0YLW2_9TREE</name>
<feature type="compositionally biased region" description="Polar residues" evidence="5">
    <location>
        <begin position="32"/>
        <end position="45"/>
    </location>
</feature>
<feature type="domain" description="LIM zinc-binding" evidence="6">
    <location>
        <begin position="162"/>
        <end position="221"/>
    </location>
</feature>
<dbReference type="InterPro" id="IPR046349">
    <property type="entry name" value="C1-like_sf"/>
</dbReference>
<evidence type="ECO:0008006" key="11">
    <source>
        <dbReference type="Google" id="ProtNLM"/>
    </source>
</evidence>
<keyword evidence="3 4" id="KW-0862">Zinc</keyword>
<dbReference type="SUPFAM" id="SSF57889">
    <property type="entry name" value="Cysteine-rich domain"/>
    <property type="match status" value="1"/>
</dbReference>
<dbReference type="PANTHER" id="PTHR46075">
    <property type="entry name" value="CHIMERIN FAMILY MEMBER"/>
    <property type="match status" value="1"/>
</dbReference>
<dbReference type="KEGG" id="kne:92181102"/>
<feature type="domain" description="Phorbol-ester/DAG-type" evidence="7">
    <location>
        <begin position="1094"/>
        <end position="1142"/>
    </location>
</feature>
<dbReference type="SMART" id="SM00132">
    <property type="entry name" value="LIM"/>
    <property type="match status" value="2"/>
</dbReference>
<evidence type="ECO:0000259" key="7">
    <source>
        <dbReference type="PROSITE" id="PS50081"/>
    </source>
</evidence>
<dbReference type="CDD" id="cd09395">
    <property type="entry name" value="LIM2_Rga"/>
    <property type="match status" value="1"/>
</dbReference>
<feature type="region of interest" description="Disordered" evidence="5">
    <location>
        <begin position="622"/>
        <end position="719"/>
    </location>
</feature>
<sequence>MSTVEFPTPQPAQPPPSSQSSFPTSASSSSSITVQEQLAKPSTSAPAVLSPRFPSPATVNSHPHHVNGHSHPHQHPHSSPATTTGQTKLAGENLPNLGDMDTKCGGCHNIIDQESGGVVVAFGSSLWHVDCFRCAKCKERVSADTNLLLLSDGSPVCGNCSYQCFVCKQAITEEAIMTGDESYHAHCFTCRTCKRRIEELVFAKTSQGIYCMSCHNERVARSRRHAEAKRQRQARKEEKEREKRGMDEGKRQDEDPRQSTASPIPPSGAFLNSTPAMPSSVSLNGASPLGSPSATPNSFNSGRFPDTPSHNAIGTPNPSDAFEDAERDSRRELRRDLSVDLPLARSTSPAGRQLMEAENMPLPASPSDSVRGSGPHSRSLDVDRSPQSRPQHSVSPSLVSSQSLSAASPTLSTSPTSRSQNVGLGVGPVALNVPTSKAERRRSINPAMAFNLDAQNSTFNVEPRLAPLPPSPLRASFTDLQAAQQAQQGPASPTLTPGSANTAFPFRDGIATQGQTQQTAVPRTNSPDQLTNHPPPRTSSLPDQLSSGRSLPLTTIEDEDTHAGPGLGRAVAALPAKQPSGSQLSENALVTPRLHAPDLPHMSFSLSDPDFALILNNIDQSPKKAGPSAQKPVASSSTGPVEGGVDEVSGPSSPTSPLGGTSPSIARSPQMDMLSSAVEVEASLRSPSRSRLSPNNSATTPQMLRVRQPSAESTTSMMSRYGDGSFSSIVEIVAGAKHREEDNVQVDVSVLSGIIAEVEELREAIAGLKNKYTGAKRTSQQYSEGLTVAGEEYDKELAHRRELEAEVTRLRAQVHSQTARLSVISGDERRQENMRRRSHDLANNLSGLEKDISRLRAQRDMSLAEIEELDARRQSGDGSVSADDGASSLSRSLTNRLDTIKEQYREELEPLTAQREALQREIAELRETREQFLEESAALAAKNEELAELNAQLSRQAEVVQESLSRQRPPTIFSKGGRNHPSGSPSLSSLATSATLQEVPEETARVVKVTKPEPIEAAPARRFKWYKSSKGPDMSGVSASISKPLILPQGGSRNVGLGVMGAGGVGGLGGLGVAGLGAGAGGNQRPATEFGMREHTFQQFSTMRLTRCELCQEKMWGLQEVKCTSCGIVCHYKCAEKLPRSCTGSRVANHNEALDGPLPPSMFGRDLIEQVNADRTAVPVIVTKCISAVEAVGMEYEGIYRKTGGSSQSKQITQLFERGDYDSFDLADVDAFNDISSVTSVLKTYFRSLPNPLLTHALHESFVTAASIRDANNKHSALCALLRELPKEHYSTLKSLMLHLNRVTAKSSVNLMTSQNLGVVFGPTLMRSADPNREFGDMAGKALSVQWMVDNAPQVFAERE</sequence>
<dbReference type="GO" id="GO:0005096">
    <property type="term" value="F:GTPase activator activity"/>
    <property type="evidence" value="ECO:0007669"/>
    <property type="project" value="UniProtKB-KW"/>
</dbReference>
<dbReference type="GeneID" id="92181102"/>
<dbReference type="PROSITE" id="PS00478">
    <property type="entry name" value="LIM_DOMAIN_1"/>
    <property type="match status" value="2"/>
</dbReference>
<dbReference type="SMART" id="SM00109">
    <property type="entry name" value="C1"/>
    <property type="match status" value="1"/>
</dbReference>
<dbReference type="InterPro" id="IPR008936">
    <property type="entry name" value="Rho_GTPase_activation_prot"/>
</dbReference>
<feature type="region of interest" description="Disordered" evidence="5">
    <location>
        <begin position="222"/>
        <end position="425"/>
    </location>
</feature>
<dbReference type="PROSITE" id="PS50081">
    <property type="entry name" value="ZF_DAG_PE_2"/>
    <property type="match status" value="1"/>
</dbReference>
<dbReference type="FunFam" id="2.10.110.10:FF:000160">
    <property type="entry name" value="Signal transducer, putative"/>
    <property type="match status" value="1"/>
</dbReference>
<evidence type="ECO:0000256" key="5">
    <source>
        <dbReference type="SAM" id="MobiDB-lite"/>
    </source>
</evidence>
<feature type="compositionally biased region" description="Basic residues" evidence="5">
    <location>
        <begin position="62"/>
        <end position="76"/>
    </location>
</feature>
<dbReference type="InterPro" id="IPR000198">
    <property type="entry name" value="RhoGAP_dom"/>
</dbReference>
<feature type="compositionally biased region" description="Polar residues" evidence="5">
    <location>
        <begin position="489"/>
        <end position="502"/>
    </location>
</feature>
<feature type="region of interest" description="Disordered" evidence="5">
    <location>
        <begin position="869"/>
        <end position="894"/>
    </location>
</feature>
<dbReference type="Gene3D" id="3.30.60.20">
    <property type="match status" value="1"/>
</dbReference>
<dbReference type="PROSITE" id="PS50023">
    <property type="entry name" value="LIM_DOMAIN_2"/>
    <property type="match status" value="2"/>
</dbReference>
<keyword evidence="10" id="KW-1185">Reference proteome</keyword>
<feature type="region of interest" description="Disordered" evidence="5">
    <location>
        <begin position="1"/>
        <end position="95"/>
    </location>
</feature>
<feature type="compositionally biased region" description="Basic and acidic residues" evidence="5">
    <location>
        <begin position="228"/>
        <end position="257"/>
    </location>
</feature>
<comment type="caution">
    <text evidence="9">The sequence shown here is derived from an EMBL/GenBank/DDBJ whole genome shotgun (WGS) entry which is preliminary data.</text>
</comment>
<feature type="compositionally biased region" description="Low complexity" evidence="5">
    <location>
        <begin position="981"/>
        <end position="995"/>
    </location>
</feature>
<feature type="compositionally biased region" description="Pro residues" evidence="5">
    <location>
        <begin position="8"/>
        <end position="17"/>
    </location>
</feature>
<dbReference type="Gene3D" id="1.10.287.1490">
    <property type="match status" value="1"/>
</dbReference>
<evidence type="ECO:0000256" key="2">
    <source>
        <dbReference type="ARBA" id="ARBA00022723"/>
    </source>
</evidence>
<dbReference type="RefSeq" id="XP_066802329.1">
    <property type="nucleotide sequence ID" value="XM_066946950.1"/>
</dbReference>
<proteinExistence type="predicted"/>
<dbReference type="Proteomes" id="UP001388673">
    <property type="component" value="Unassembled WGS sequence"/>
</dbReference>
<feature type="region of interest" description="Disordered" evidence="5">
    <location>
        <begin position="961"/>
        <end position="996"/>
    </location>
</feature>
<feature type="compositionally biased region" description="Low complexity" evidence="5">
    <location>
        <begin position="683"/>
        <end position="697"/>
    </location>
</feature>
<feature type="compositionally biased region" description="Polar residues" evidence="5">
    <location>
        <begin position="270"/>
        <end position="301"/>
    </location>
</feature>
<dbReference type="Gene3D" id="1.10.555.10">
    <property type="entry name" value="Rho GTPase activation protein"/>
    <property type="match status" value="1"/>
</dbReference>
<dbReference type="EMBL" id="JBCAWK010000007">
    <property type="protein sequence ID" value="KAK8853143.1"/>
    <property type="molecule type" value="Genomic_DNA"/>
</dbReference>
<evidence type="ECO:0000256" key="3">
    <source>
        <dbReference type="ARBA" id="ARBA00022833"/>
    </source>
</evidence>
<feature type="compositionally biased region" description="Low complexity" evidence="5">
    <location>
        <begin position="876"/>
        <end position="890"/>
    </location>
</feature>
<feature type="compositionally biased region" description="Low complexity" evidence="5">
    <location>
        <begin position="649"/>
        <end position="664"/>
    </location>
</feature>
<dbReference type="Gene3D" id="2.10.110.10">
    <property type="entry name" value="Cysteine Rich Protein"/>
    <property type="match status" value="2"/>
</dbReference>
<dbReference type="InterPro" id="IPR001781">
    <property type="entry name" value="Znf_LIM"/>
</dbReference>
<dbReference type="Pfam" id="PF00620">
    <property type="entry name" value="RhoGAP"/>
    <property type="match status" value="1"/>
</dbReference>
<dbReference type="FunFam" id="2.10.110.10:FF:000138">
    <property type="entry name" value="Signal transducer"/>
    <property type="match status" value="1"/>
</dbReference>
<feature type="compositionally biased region" description="Low complexity" evidence="5">
    <location>
        <begin position="393"/>
        <end position="420"/>
    </location>
</feature>
<dbReference type="PANTHER" id="PTHR46075:SF2">
    <property type="entry name" value="RHO GTPASE ACTIVATING PROTEIN AT 5A, ISOFORM A"/>
    <property type="match status" value="1"/>
</dbReference>
<dbReference type="InterPro" id="IPR002219">
    <property type="entry name" value="PKC_DAG/PE"/>
</dbReference>
<accession>A0AAW0YLW2</accession>
<protein>
    <recommendedName>
        <fullName evidence="11">Signal transducer</fullName>
    </recommendedName>
</protein>
<feature type="compositionally biased region" description="Polar residues" evidence="5">
    <location>
        <begin position="308"/>
        <end position="318"/>
    </location>
</feature>
<evidence type="ECO:0000256" key="4">
    <source>
        <dbReference type="PROSITE-ProRule" id="PRU00125"/>
    </source>
</evidence>
<dbReference type="SMART" id="SM00324">
    <property type="entry name" value="RhoGAP"/>
    <property type="match status" value="1"/>
</dbReference>
<dbReference type="Pfam" id="PF00412">
    <property type="entry name" value="LIM"/>
    <property type="match status" value="1"/>
</dbReference>
<evidence type="ECO:0000259" key="8">
    <source>
        <dbReference type="PROSITE" id="PS50238"/>
    </source>
</evidence>
<evidence type="ECO:0000256" key="1">
    <source>
        <dbReference type="ARBA" id="ARBA00022468"/>
    </source>
</evidence>
<evidence type="ECO:0000313" key="9">
    <source>
        <dbReference type="EMBL" id="KAK8853143.1"/>
    </source>
</evidence>
<dbReference type="Pfam" id="PF00130">
    <property type="entry name" value="C1_1"/>
    <property type="match status" value="1"/>
</dbReference>
<organism evidence="9 10">
    <name type="scientific">Kwoniella newhampshirensis</name>
    <dbReference type="NCBI Taxonomy" id="1651941"/>
    <lineage>
        <taxon>Eukaryota</taxon>
        <taxon>Fungi</taxon>
        <taxon>Dikarya</taxon>
        <taxon>Basidiomycota</taxon>
        <taxon>Agaricomycotina</taxon>
        <taxon>Tremellomycetes</taxon>
        <taxon>Tremellales</taxon>
        <taxon>Cryptococcaceae</taxon>
        <taxon>Kwoniella</taxon>
    </lineage>
</organism>
<dbReference type="SUPFAM" id="SSF48350">
    <property type="entry name" value="GTPase activation domain, GAP"/>
    <property type="match status" value="1"/>
</dbReference>
<feature type="compositionally biased region" description="Low complexity" evidence="5">
    <location>
        <begin position="18"/>
        <end position="31"/>
    </location>
</feature>
<feature type="region of interest" description="Disordered" evidence="5">
    <location>
        <begin position="481"/>
        <end position="550"/>
    </location>
</feature>
<keyword evidence="1" id="KW-0343">GTPase activation</keyword>
<feature type="domain" description="Rho-GAP" evidence="8">
    <location>
        <begin position="1165"/>
        <end position="1356"/>
    </location>
</feature>
<dbReference type="PROSITE" id="PS50238">
    <property type="entry name" value="RHOGAP"/>
    <property type="match status" value="1"/>
</dbReference>
<evidence type="ECO:0000313" key="10">
    <source>
        <dbReference type="Proteomes" id="UP001388673"/>
    </source>
</evidence>
<dbReference type="GO" id="GO:0007165">
    <property type="term" value="P:signal transduction"/>
    <property type="evidence" value="ECO:0007669"/>
    <property type="project" value="InterPro"/>
</dbReference>
<dbReference type="FunFam" id="1.10.555.10:FF:000043">
    <property type="entry name" value="Rho GTPase activator Rga"/>
    <property type="match status" value="1"/>
</dbReference>
<reference evidence="9 10" key="1">
    <citation type="journal article" date="2024" name="bioRxiv">
        <title>Comparative genomics of Cryptococcus and Kwoniella reveals pathogenesis evolution and contrasting karyotype dynamics via intercentromeric recombination or chromosome fusion.</title>
        <authorList>
            <person name="Coelho M.A."/>
            <person name="David-Palma M."/>
            <person name="Shea T."/>
            <person name="Bowers K."/>
            <person name="McGinley-Smith S."/>
            <person name="Mohammad A.W."/>
            <person name="Gnirke A."/>
            <person name="Yurkov A.M."/>
            <person name="Nowrousian M."/>
            <person name="Sun S."/>
            <person name="Cuomo C.A."/>
            <person name="Heitman J."/>
        </authorList>
    </citation>
    <scope>NUCLEOTIDE SEQUENCE [LARGE SCALE GENOMIC DNA]</scope>
    <source>
        <strain evidence="9 10">CBS 13917</strain>
    </source>
</reference>
<dbReference type="GO" id="GO:0046872">
    <property type="term" value="F:metal ion binding"/>
    <property type="evidence" value="ECO:0007669"/>
    <property type="project" value="UniProtKB-KW"/>
</dbReference>
<keyword evidence="2 4" id="KW-0479">Metal-binding</keyword>
<evidence type="ECO:0000259" key="6">
    <source>
        <dbReference type="PROSITE" id="PS50023"/>
    </source>
</evidence>
<keyword evidence="4" id="KW-0440">LIM domain</keyword>
<feature type="compositionally biased region" description="Basic and acidic residues" evidence="5">
    <location>
        <begin position="327"/>
        <end position="338"/>
    </location>
</feature>
<feature type="domain" description="LIM zinc-binding" evidence="6">
    <location>
        <begin position="102"/>
        <end position="161"/>
    </location>
</feature>
<feature type="compositionally biased region" description="Polar residues" evidence="5">
    <location>
        <begin position="520"/>
        <end position="550"/>
    </location>
</feature>
<gene>
    <name evidence="9" type="ORF">IAR55_003844</name>
</gene>
<dbReference type="InterPro" id="IPR051854">
    <property type="entry name" value="Rho-type_GAP"/>
</dbReference>
<dbReference type="PROSITE" id="PS00479">
    <property type="entry name" value="ZF_DAG_PE_1"/>
    <property type="match status" value="1"/>
</dbReference>
<dbReference type="CDD" id="cd09394">
    <property type="entry name" value="LIM1_Rga"/>
    <property type="match status" value="1"/>
</dbReference>